<evidence type="ECO:0000259" key="1">
    <source>
        <dbReference type="Pfam" id="PF25597"/>
    </source>
</evidence>
<dbReference type="PANTHER" id="PTHR42648">
    <property type="entry name" value="TRANSPOSASE, PUTATIVE-RELATED"/>
    <property type="match status" value="1"/>
</dbReference>
<protein>
    <recommendedName>
        <fullName evidence="1">Retroviral polymerase SH3-like domain-containing protein</fullName>
    </recommendedName>
</protein>
<dbReference type="AlphaFoldDB" id="A0A4Y1R5N9"/>
<dbReference type="EMBL" id="AP019299">
    <property type="protein sequence ID" value="BBG99479.1"/>
    <property type="molecule type" value="Genomic_DNA"/>
</dbReference>
<dbReference type="Pfam" id="PF25597">
    <property type="entry name" value="SH3_retrovirus"/>
    <property type="match status" value="1"/>
</dbReference>
<sequence>MNRTLLEKVRCILSNAGIGKAFWAEAITYASQLIDWLPIAANEGKMPMEVWSGKPCTDYKYLHIFGCLAYYHVRESKLDPRAKKTLFMGFSTSVKGYRLWCSDEKKFVVSRDVTFDEADMVNQKKHEDEIEATKTMRSSKQVELLKTPVVPIRYDVTETSPIVDSDDED</sequence>
<dbReference type="InterPro" id="IPR057670">
    <property type="entry name" value="SH3_retrovirus"/>
</dbReference>
<organism evidence="2">
    <name type="scientific">Prunus dulcis</name>
    <name type="common">Almond</name>
    <name type="synonym">Amygdalus dulcis</name>
    <dbReference type="NCBI Taxonomy" id="3755"/>
    <lineage>
        <taxon>Eukaryota</taxon>
        <taxon>Viridiplantae</taxon>
        <taxon>Streptophyta</taxon>
        <taxon>Embryophyta</taxon>
        <taxon>Tracheophyta</taxon>
        <taxon>Spermatophyta</taxon>
        <taxon>Magnoliopsida</taxon>
        <taxon>eudicotyledons</taxon>
        <taxon>Gunneridae</taxon>
        <taxon>Pentapetalae</taxon>
        <taxon>rosids</taxon>
        <taxon>fabids</taxon>
        <taxon>Rosales</taxon>
        <taxon>Rosaceae</taxon>
        <taxon>Amygdaloideae</taxon>
        <taxon>Amygdaleae</taxon>
        <taxon>Prunus</taxon>
    </lineage>
</organism>
<name>A0A4Y1R5N9_PRUDU</name>
<gene>
    <name evidence="2" type="ORF">Prudu_009189</name>
</gene>
<proteinExistence type="predicted"/>
<accession>A0A4Y1R5N9</accession>
<dbReference type="PANTHER" id="PTHR42648:SF28">
    <property type="entry name" value="TRANSPOSON-ENCODED PROTEIN WITH RIBONUCLEASE H-LIKE AND RETROVIRUS ZINC FINGER-LIKE DOMAINS"/>
    <property type="match status" value="1"/>
</dbReference>
<dbReference type="InterPro" id="IPR039537">
    <property type="entry name" value="Retrotran_Ty1/copia-like"/>
</dbReference>
<evidence type="ECO:0000313" key="2">
    <source>
        <dbReference type="EMBL" id="BBG99479.1"/>
    </source>
</evidence>
<reference evidence="2" key="1">
    <citation type="journal article" date="2019" name="Science">
        <title>Mutation of a bHLH transcription factor allowed almond domestication.</title>
        <authorList>
            <person name="Sanchez-Perez R."/>
            <person name="Pavan S."/>
            <person name="Mazzeo R."/>
            <person name="Moldovan C."/>
            <person name="Aiese Cigliano R."/>
            <person name="Del Cueto J."/>
            <person name="Ricciardi F."/>
            <person name="Lotti C."/>
            <person name="Ricciardi L."/>
            <person name="Dicenta F."/>
            <person name="Lopez-Marques R.L."/>
            <person name="Lindberg Moller B."/>
        </authorList>
    </citation>
    <scope>NUCLEOTIDE SEQUENCE</scope>
</reference>
<feature type="domain" description="Retroviral polymerase SH3-like" evidence="1">
    <location>
        <begin position="67"/>
        <end position="126"/>
    </location>
</feature>